<dbReference type="Gene3D" id="1.10.10.10">
    <property type="entry name" value="Winged helix-like DNA-binding domain superfamily/Winged helix DNA-binding domain"/>
    <property type="match status" value="1"/>
</dbReference>
<dbReference type="InterPro" id="IPR047655">
    <property type="entry name" value="Transpos_IS630-like"/>
</dbReference>
<dbReference type="InterPro" id="IPR009057">
    <property type="entry name" value="Homeodomain-like_sf"/>
</dbReference>
<dbReference type="AlphaFoldDB" id="A0AAQ5ZML5"/>
<reference evidence="3 4" key="1">
    <citation type="submission" date="2022-01" db="EMBL/GenBank/DDBJ databases">
        <title>A chromosome-scale genome assembly of the false clownfish, Amphiprion ocellaris.</title>
        <authorList>
            <person name="Ryu T."/>
        </authorList>
    </citation>
    <scope>NUCLEOTIDE SEQUENCE [LARGE SCALE GENOMIC DNA]</scope>
</reference>
<dbReference type="Gene3D" id="3.30.420.10">
    <property type="entry name" value="Ribonuclease H-like superfamily/Ribonuclease H"/>
    <property type="match status" value="1"/>
</dbReference>
<feature type="domain" description="Tc1-like transposase DDE" evidence="2">
    <location>
        <begin position="150"/>
        <end position="291"/>
    </location>
</feature>
<dbReference type="InterPro" id="IPR002492">
    <property type="entry name" value="Transposase_Tc1-like"/>
</dbReference>
<evidence type="ECO:0000259" key="2">
    <source>
        <dbReference type="Pfam" id="PF13358"/>
    </source>
</evidence>
<proteinExistence type="predicted"/>
<sequence>MNTRRHLTDEQRHLVIARLQVGSRQSDVARELGVSQNVISRLAARHRTTGSVCDRPRSGAPRVMECNDDQYLRTYALRHRYATATQLQACLREVRDIRVSRQTIRNRLHRFGLNSRRPLQVTPLTPRHRRDRLQWAQEHVTWAMQQWSTVLFTDECRVTLHRNDARQRCWRRQGERYAEVNMVPRVRFGGGGATVWAGITSQRKTDLVIVDGSVTAHSYLRDIIEPIIIPQFRQHTPNFLFMDDNAPPHRARIVTARLQEVGVPHMVWPAMSPDLNPIEHVWDQLKQRLDTRTPPPHDLCMLSSCLEKQSNSSLNNHHDCNGLRQCCCYAVHASD</sequence>
<name>A0AAQ5ZML5_AMPOC</name>
<dbReference type="NCBIfam" id="NF033545">
    <property type="entry name" value="transpos_IS630"/>
    <property type="match status" value="1"/>
</dbReference>
<evidence type="ECO:0008006" key="5">
    <source>
        <dbReference type="Google" id="ProtNLM"/>
    </source>
</evidence>
<dbReference type="GO" id="GO:0006313">
    <property type="term" value="P:DNA transposition"/>
    <property type="evidence" value="ECO:0007669"/>
    <property type="project" value="InterPro"/>
</dbReference>
<keyword evidence="4" id="KW-1185">Reference proteome</keyword>
<dbReference type="PANTHER" id="PTHR23022">
    <property type="entry name" value="TRANSPOSABLE ELEMENT-RELATED"/>
    <property type="match status" value="1"/>
</dbReference>
<reference evidence="3" key="2">
    <citation type="submission" date="2025-08" db="UniProtKB">
        <authorList>
            <consortium name="Ensembl"/>
        </authorList>
    </citation>
    <scope>IDENTIFICATION</scope>
</reference>
<dbReference type="GO" id="GO:0003677">
    <property type="term" value="F:DNA binding"/>
    <property type="evidence" value="ECO:0007669"/>
    <property type="project" value="InterPro"/>
</dbReference>
<dbReference type="GeneTree" id="ENSGT00940000175508"/>
<dbReference type="InterPro" id="IPR052338">
    <property type="entry name" value="Transposase_5"/>
</dbReference>
<dbReference type="GO" id="GO:0015074">
    <property type="term" value="P:DNA integration"/>
    <property type="evidence" value="ECO:0007669"/>
    <property type="project" value="InterPro"/>
</dbReference>
<feature type="domain" description="Transposase Tc1-like" evidence="1">
    <location>
        <begin position="71"/>
        <end position="140"/>
    </location>
</feature>
<dbReference type="InterPro" id="IPR038717">
    <property type="entry name" value="Tc1-like_DDE_dom"/>
</dbReference>
<evidence type="ECO:0000259" key="1">
    <source>
        <dbReference type="Pfam" id="PF01498"/>
    </source>
</evidence>
<reference evidence="3" key="3">
    <citation type="submission" date="2025-09" db="UniProtKB">
        <authorList>
            <consortium name="Ensembl"/>
        </authorList>
    </citation>
    <scope>IDENTIFICATION</scope>
</reference>
<dbReference type="Ensembl" id="ENSAOCT00000059871.1">
    <property type="protein sequence ID" value="ENSAOCP00000067318.1"/>
    <property type="gene ID" value="ENSAOCG00000031051.1"/>
</dbReference>
<dbReference type="SUPFAM" id="SSF46689">
    <property type="entry name" value="Homeodomain-like"/>
    <property type="match status" value="1"/>
</dbReference>
<accession>A0AAQ5ZML5</accession>
<organism evidence="3 4">
    <name type="scientific">Amphiprion ocellaris</name>
    <name type="common">Clown anemonefish</name>
    <dbReference type="NCBI Taxonomy" id="80972"/>
    <lineage>
        <taxon>Eukaryota</taxon>
        <taxon>Metazoa</taxon>
        <taxon>Chordata</taxon>
        <taxon>Craniata</taxon>
        <taxon>Vertebrata</taxon>
        <taxon>Euteleostomi</taxon>
        <taxon>Actinopterygii</taxon>
        <taxon>Neopterygii</taxon>
        <taxon>Teleostei</taxon>
        <taxon>Neoteleostei</taxon>
        <taxon>Acanthomorphata</taxon>
        <taxon>Ovalentaria</taxon>
        <taxon>Pomacentridae</taxon>
        <taxon>Amphiprion</taxon>
    </lineage>
</organism>
<evidence type="ECO:0000313" key="3">
    <source>
        <dbReference type="Ensembl" id="ENSAOCP00000067318.1"/>
    </source>
</evidence>
<protein>
    <recommendedName>
        <fullName evidence="5">Tc1-like transposase DDE domain-containing protein</fullName>
    </recommendedName>
</protein>
<dbReference type="PANTHER" id="PTHR23022:SF135">
    <property type="entry name" value="SI:DKEY-77F5.3"/>
    <property type="match status" value="1"/>
</dbReference>
<dbReference type="InterPro" id="IPR036397">
    <property type="entry name" value="RNaseH_sf"/>
</dbReference>
<evidence type="ECO:0000313" key="4">
    <source>
        <dbReference type="Proteomes" id="UP001501940"/>
    </source>
</evidence>
<dbReference type="Pfam" id="PF01498">
    <property type="entry name" value="HTH_Tnp_Tc3_2"/>
    <property type="match status" value="1"/>
</dbReference>
<dbReference type="Proteomes" id="UP001501940">
    <property type="component" value="Chromosome 9"/>
</dbReference>
<dbReference type="Pfam" id="PF13358">
    <property type="entry name" value="DDE_3"/>
    <property type="match status" value="1"/>
</dbReference>
<dbReference type="InterPro" id="IPR036388">
    <property type="entry name" value="WH-like_DNA-bd_sf"/>
</dbReference>